<evidence type="ECO:0000313" key="2">
    <source>
        <dbReference type="Proteomes" id="UP000799291"/>
    </source>
</evidence>
<protein>
    <submittedName>
        <fullName evidence="1">Uncharacterized protein</fullName>
    </submittedName>
</protein>
<gene>
    <name evidence="1" type="ORF">K458DRAFT_388606</name>
</gene>
<dbReference type="AlphaFoldDB" id="A0A6G1J3C6"/>
<dbReference type="EMBL" id="MU005580">
    <property type="protein sequence ID" value="KAF2684908.1"/>
    <property type="molecule type" value="Genomic_DNA"/>
</dbReference>
<organism evidence="1 2">
    <name type="scientific">Lentithecium fluviatile CBS 122367</name>
    <dbReference type="NCBI Taxonomy" id="1168545"/>
    <lineage>
        <taxon>Eukaryota</taxon>
        <taxon>Fungi</taxon>
        <taxon>Dikarya</taxon>
        <taxon>Ascomycota</taxon>
        <taxon>Pezizomycotina</taxon>
        <taxon>Dothideomycetes</taxon>
        <taxon>Pleosporomycetidae</taxon>
        <taxon>Pleosporales</taxon>
        <taxon>Massarineae</taxon>
        <taxon>Lentitheciaceae</taxon>
        <taxon>Lentithecium</taxon>
    </lineage>
</organism>
<dbReference type="Proteomes" id="UP000799291">
    <property type="component" value="Unassembled WGS sequence"/>
</dbReference>
<sequence>MAEIVALTAAIVQFVDVAVRLSSHLGRLCSDVRNVPDRFDRLRSDLSQQIEIAQLIQKNHLPDLAATVASPTFDGFLLEYIALAEELFKTLDKLLAKKDDGLLQRG</sequence>
<reference evidence="1" key="1">
    <citation type="journal article" date="2020" name="Stud. Mycol.">
        <title>101 Dothideomycetes genomes: a test case for predicting lifestyles and emergence of pathogens.</title>
        <authorList>
            <person name="Haridas S."/>
            <person name="Albert R."/>
            <person name="Binder M."/>
            <person name="Bloem J."/>
            <person name="Labutti K."/>
            <person name="Salamov A."/>
            <person name="Andreopoulos B."/>
            <person name="Baker S."/>
            <person name="Barry K."/>
            <person name="Bills G."/>
            <person name="Bluhm B."/>
            <person name="Cannon C."/>
            <person name="Castanera R."/>
            <person name="Culley D."/>
            <person name="Daum C."/>
            <person name="Ezra D."/>
            <person name="Gonzalez J."/>
            <person name="Henrissat B."/>
            <person name="Kuo A."/>
            <person name="Liang C."/>
            <person name="Lipzen A."/>
            <person name="Lutzoni F."/>
            <person name="Magnuson J."/>
            <person name="Mondo S."/>
            <person name="Nolan M."/>
            <person name="Ohm R."/>
            <person name="Pangilinan J."/>
            <person name="Park H.-J."/>
            <person name="Ramirez L."/>
            <person name="Alfaro M."/>
            <person name="Sun H."/>
            <person name="Tritt A."/>
            <person name="Yoshinaga Y."/>
            <person name="Zwiers L.-H."/>
            <person name="Turgeon B."/>
            <person name="Goodwin S."/>
            <person name="Spatafora J."/>
            <person name="Crous P."/>
            <person name="Grigoriev I."/>
        </authorList>
    </citation>
    <scope>NUCLEOTIDE SEQUENCE</scope>
    <source>
        <strain evidence="1">CBS 122367</strain>
    </source>
</reference>
<evidence type="ECO:0000313" key="1">
    <source>
        <dbReference type="EMBL" id="KAF2684908.1"/>
    </source>
</evidence>
<keyword evidence="2" id="KW-1185">Reference proteome</keyword>
<dbReference type="OrthoDB" id="3695171at2759"/>
<accession>A0A6G1J3C6</accession>
<proteinExistence type="predicted"/>
<name>A0A6G1J3C6_9PLEO</name>